<dbReference type="NCBIfam" id="NF003645">
    <property type="entry name" value="PRK05286.1-2"/>
    <property type="match status" value="1"/>
</dbReference>
<dbReference type="InterPro" id="IPR050074">
    <property type="entry name" value="DHO_dehydrogenase"/>
</dbReference>
<dbReference type="HAMAP" id="MF_00225">
    <property type="entry name" value="DHO_dh_type2"/>
    <property type="match status" value="1"/>
</dbReference>
<comment type="catalytic activity">
    <reaction evidence="15 16">
        <text>(S)-dihydroorotate + a quinone = orotate + a quinol</text>
        <dbReference type="Rhea" id="RHEA:30187"/>
        <dbReference type="ChEBI" id="CHEBI:24646"/>
        <dbReference type="ChEBI" id="CHEBI:30839"/>
        <dbReference type="ChEBI" id="CHEBI:30864"/>
        <dbReference type="ChEBI" id="CHEBI:132124"/>
        <dbReference type="EC" id="1.3.5.2"/>
    </reaction>
</comment>
<evidence type="ECO:0000256" key="7">
    <source>
        <dbReference type="ARBA" id="ARBA00022643"/>
    </source>
</evidence>
<comment type="similarity">
    <text evidence="3 16">Belongs to the dihydroorotate dehydrogenase family. Type 2 subfamily.</text>
</comment>
<evidence type="ECO:0000259" key="17">
    <source>
        <dbReference type="Pfam" id="PF01180"/>
    </source>
</evidence>
<keyword evidence="6 16" id="KW-0285">Flavoprotein</keyword>
<protein>
    <recommendedName>
        <fullName evidence="5 16">Dihydroorotate dehydrogenase (quinone), mitochondrial</fullName>
        <shortName evidence="16">DHOdehase</shortName>
        <ecNumber evidence="4 16">1.3.5.2</ecNumber>
    </recommendedName>
</protein>
<keyword evidence="14" id="KW-0472">Membrane</keyword>
<dbReference type="Pfam" id="PF01180">
    <property type="entry name" value="DHO_dh"/>
    <property type="match status" value="1"/>
</dbReference>
<evidence type="ECO:0000256" key="3">
    <source>
        <dbReference type="ARBA" id="ARBA00005359"/>
    </source>
</evidence>
<keyword evidence="9 16" id="KW-0999">Mitochondrion inner membrane</keyword>
<evidence type="ECO:0000256" key="6">
    <source>
        <dbReference type="ARBA" id="ARBA00022630"/>
    </source>
</evidence>
<dbReference type="InterPro" id="IPR013785">
    <property type="entry name" value="Aldolase_TIM"/>
</dbReference>
<comment type="cofactor">
    <cofactor evidence="16">
        <name>FMN</name>
        <dbReference type="ChEBI" id="CHEBI:58210"/>
    </cofactor>
    <text evidence="16">Binds 1 FMN per subunit.</text>
</comment>
<evidence type="ECO:0000256" key="1">
    <source>
        <dbReference type="ARBA" id="ARBA00004434"/>
    </source>
</evidence>
<dbReference type="PANTHER" id="PTHR48109">
    <property type="entry name" value="DIHYDROOROTATE DEHYDROGENASE (QUINONE), MITOCHONDRIAL-RELATED"/>
    <property type="match status" value="1"/>
</dbReference>
<dbReference type="GO" id="GO:0005743">
    <property type="term" value="C:mitochondrial inner membrane"/>
    <property type="evidence" value="ECO:0007669"/>
    <property type="project" value="UniProtKB-SubCell"/>
</dbReference>
<keyword evidence="12 16" id="KW-0560">Oxidoreductase</keyword>
<evidence type="ECO:0000256" key="16">
    <source>
        <dbReference type="RuleBase" id="RU361255"/>
    </source>
</evidence>
<keyword evidence="8" id="KW-0812">Transmembrane</keyword>
<evidence type="ECO:0000256" key="12">
    <source>
        <dbReference type="ARBA" id="ARBA00023002"/>
    </source>
</evidence>
<comment type="subcellular location">
    <subcellularLocation>
        <location evidence="1 16">Mitochondrion inner membrane</location>
        <topology evidence="1 16">Single-pass membrane protein</topology>
    </subcellularLocation>
</comment>
<dbReference type="InterPro" id="IPR005719">
    <property type="entry name" value="Dihydroorotate_DH_2"/>
</dbReference>
<dbReference type="Proteomes" id="UP001205105">
    <property type="component" value="Unassembled WGS sequence"/>
</dbReference>
<feature type="domain" description="Dihydroorotate dehydrogenase catalytic" evidence="17">
    <location>
        <begin position="90"/>
        <end position="396"/>
    </location>
</feature>
<comment type="pathway">
    <text evidence="2 16">Pyrimidine metabolism; UMP biosynthesis via de novo pathway; orotate from (S)-dihydroorotate (quinone route): step 1/1.</text>
</comment>
<proteinExistence type="inferred from homology"/>
<dbReference type="GO" id="GO:0009220">
    <property type="term" value="P:pyrimidine ribonucleotide biosynthetic process"/>
    <property type="evidence" value="ECO:0007669"/>
    <property type="project" value="TreeGrafter"/>
</dbReference>
<keyword evidence="19" id="KW-1185">Reference proteome</keyword>
<accession>A0AAD5DFL1</accession>
<dbReference type="Gene3D" id="3.20.20.70">
    <property type="entry name" value="Aldolase class I"/>
    <property type="match status" value="1"/>
</dbReference>
<evidence type="ECO:0000256" key="4">
    <source>
        <dbReference type="ARBA" id="ARBA00012791"/>
    </source>
</evidence>
<evidence type="ECO:0000256" key="10">
    <source>
        <dbReference type="ARBA" id="ARBA00022946"/>
    </source>
</evidence>
<dbReference type="CDD" id="cd04738">
    <property type="entry name" value="DHOD_2_like"/>
    <property type="match status" value="1"/>
</dbReference>
<dbReference type="GO" id="GO:0106430">
    <property type="term" value="F:dihydroorotate dehydrogenase (quinone) activity"/>
    <property type="evidence" value="ECO:0007669"/>
    <property type="project" value="UniProtKB-EC"/>
</dbReference>
<dbReference type="PROSITE" id="PS00912">
    <property type="entry name" value="DHODEHASE_2"/>
    <property type="match status" value="1"/>
</dbReference>
<evidence type="ECO:0000256" key="15">
    <source>
        <dbReference type="ARBA" id="ARBA00048639"/>
    </source>
</evidence>
<dbReference type="GO" id="GO:0006207">
    <property type="term" value="P:'de novo' pyrimidine nucleobase biosynthetic process"/>
    <property type="evidence" value="ECO:0007669"/>
    <property type="project" value="InterPro"/>
</dbReference>
<evidence type="ECO:0000256" key="14">
    <source>
        <dbReference type="ARBA" id="ARBA00023136"/>
    </source>
</evidence>
<sequence length="421" mass="44490">MLRTALVSGLNVLPTRPTRSTRRLGYTVAGGAAGTAMVYRNDFKQLEFDLASASGPLVRLFDVETSHKIGILAAKMGFFPKETRPDPACLRTTVWGREFPNPLGVAAGFDKDAEVIEPLLALGFGFVEVGSITPLPQPGNPKPRAFRLPEHGAVINRYGFNSEGADAARDRLAAFRQKQAAAAPGSFPAGLLGVNLGKNKLSEDAAADYITGVTKLSQFADYLVINISSPNTPGLRSLQGRKELETLVKSVKQTRDGMKWSGPLGPPPLLVKIAPDLTSDDMEDIAAVALAQGVDGLIVSNTTVTRPGPIAEDPVGKETGGLSGKPLFQMATEVLRQMYTLTGGKLPIIGVGGVASGEDAYAKIRAGASLVELYSAFAYEGPKLVPRVKRELAELLERDGFACVADAVGADHKVAVLAKAK</sequence>
<keyword evidence="10" id="KW-0809">Transit peptide</keyword>
<comment type="caution">
    <text evidence="18">The sequence shown here is derived from an EMBL/GenBank/DDBJ whole genome shotgun (WGS) entry which is preliminary data.</text>
</comment>
<dbReference type="InterPro" id="IPR001295">
    <property type="entry name" value="Dihydroorotate_DH_CS"/>
</dbReference>
<dbReference type="PROSITE" id="PS00911">
    <property type="entry name" value="DHODEHASE_1"/>
    <property type="match status" value="1"/>
</dbReference>
<dbReference type="EC" id="1.3.5.2" evidence="4 16"/>
<dbReference type="FunFam" id="3.20.20.70:FF:000066">
    <property type="entry name" value="Dihydroorotate dehydrogenase (quinone), mitochondrial"/>
    <property type="match status" value="1"/>
</dbReference>
<evidence type="ECO:0000313" key="18">
    <source>
        <dbReference type="EMBL" id="KAI7835568.1"/>
    </source>
</evidence>
<evidence type="ECO:0000256" key="2">
    <source>
        <dbReference type="ARBA" id="ARBA00005161"/>
    </source>
</evidence>
<gene>
    <name evidence="18" type="ORF">COHA_010529</name>
</gene>
<organism evidence="18 19">
    <name type="scientific">Chlorella ohadii</name>
    <dbReference type="NCBI Taxonomy" id="2649997"/>
    <lineage>
        <taxon>Eukaryota</taxon>
        <taxon>Viridiplantae</taxon>
        <taxon>Chlorophyta</taxon>
        <taxon>core chlorophytes</taxon>
        <taxon>Trebouxiophyceae</taxon>
        <taxon>Chlorellales</taxon>
        <taxon>Chlorellaceae</taxon>
        <taxon>Chlorella clade</taxon>
        <taxon>Chlorella</taxon>
    </lineage>
</organism>
<dbReference type="SUPFAM" id="SSF51395">
    <property type="entry name" value="FMN-linked oxidoreductases"/>
    <property type="match status" value="1"/>
</dbReference>
<evidence type="ECO:0000256" key="8">
    <source>
        <dbReference type="ARBA" id="ARBA00022692"/>
    </source>
</evidence>
<dbReference type="EMBL" id="JADXDR010000247">
    <property type="protein sequence ID" value="KAI7835568.1"/>
    <property type="molecule type" value="Genomic_DNA"/>
</dbReference>
<reference evidence="18" key="1">
    <citation type="submission" date="2020-11" db="EMBL/GenBank/DDBJ databases">
        <title>Chlorella ohadii genome sequencing and assembly.</title>
        <authorList>
            <person name="Murik O."/>
            <person name="Treves H."/>
            <person name="Kedem I."/>
            <person name="Shotland Y."/>
            <person name="Kaplan A."/>
        </authorList>
    </citation>
    <scope>NUCLEOTIDE SEQUENCE</scope>
    <source>
        <strain evidence="18">1</strain>
    </source>
</reference>
<keyword evidence="13 16" id="KW-0496">Mitochondrion</keyword>
<evidence type="ECO:0000256" key="13">
    <source>
        <dbReference type="ARBA" id="ARBA00023128"/>
    </source>
</evidence>
<dbReference type="NCBIfam" id="TIGR01036">
    <property type="entry name" value="pyrD_sub2"/>
    <property type="match status" value="1"/>
</dbReference>
<evidence type="ECO:0000313" key="19">
    <source>
        <dbReference type="Proteomes" id="UP001205105"/>
    </source>
</evidence>
<evidence type="ECO:0000256" key="5">
    <source>
        <dbReference type="ARBA" id="ARBA00017599"/>
    </source>
</evidence>
<evidence type="ECO:0000256" key="11">
    <source>
        <dbReference type="ARBA" id="ARBA00022989"/>
    </source>
</evidence>
<evidence type="ECO:0000256" key="9">
    <source>
        <dbReference type="ARBA" id="ARBA00022792"/>
    </source>
</evidence>
<keyword evidence="11" id="KW-1133">Transmembrane helix</keyword>
<name>A0AAD5DFL1_9CHLO</name>
<keyword evidence="7 16" id="KW-0288">FMN</keyword>
<dbReference type="PANTHER" id="PTHR48109:SF4">
    <property type="entry name" value="DIHYDROOROTATE DEHYDROGENASE (QUINONE), MITOCHONDRIAL"/>
    <property type="match status" value="1"/>
</dbReference>
<dbReference type="InterPro" id="IPR005720">
    <property type="entry name" value="Dihydroorotate_DH_cat"/>
</dbReference>
<dbReference type="AlphaFoldDB" id="A0AAD5DFL1"/>
<dbReference type="NCBIfam" id="NF003652">
    <property type="entry name" value="PRK05286.2-5"/>
    <property type="match status" value="1"/>
</dbReference>